<dbReference type="SUPFAM" id="SSF48264">
    <property type="entry name" value="Cytochrome P450"/>
    <property type="match status" value="1"/>
</dbReference>
<keyword evidence="3" id="KW-0560">Oxidoreductase</keyword>
<dbReference type="Pfam" id="PF00067">
    <property type="entry name" value="p450"/>
    <property type="match status" value="1"/>
</dbReference>
<accession>A0AAP0IL91</accession>
<keyword evidence="2" id="KW-0479">Metal-binding</keyword>
<evidence type="ECO:0000256" key="1">
    <source>
        <dbReference type="ARBA" id="ARBA00010617"/>
    </source>
</evidence>
<dbReference type="Proteomes" id="UP001417504">
    <property type="component" value="Unassembled WGS sequence"/>
</dbReference>
<dbReference type="PANTHER" id="PTHR24296">
    <property type="entry name" value="CYTOCHROME P450"/>
    <property type="match status" value="1"/>
</dbReference>
<comment type="caution">
    <text evidence="5">The sequence shown here is derived from an EMBL/GenBank/DDBJ whole genome shotgun (WGS) entry which is preliminary data.</text>
</comment>
<sequence length="469" mass="52917">MATTMPVFLPLSLGLLFPSLVFLIFLCRLIISITTKTPNKHHPSSIISSPNSPLLLKRYPLVASSIDIYRNRHRRNQWISELLLQSPTATFVLHRPLGLRQAFTANPANVRHILKSQFHLYPKGLYLHTALSDFLGSGIFNADGPHWKSLRQISSHEFNTKSLRTFVESVVQTELSRRLLPILSSAAASSNSTIDLQDLLKRFAFDNICKIAFGYDPDYLHPSLPNTEFAVSFDDAVRISSERFNCVLPLIWKTKRLLNIGSEKRLKKAISHVRDFAKSIVKQKKKELKCLNRHDSNSNNAAAAAADDLLSRLILSSSDAAGGDENEVNDETLGVDMVISFILAGRDTTSAALTWFFWLISRNPRVEAEILKELKAIERHDDEQCRRDRDGMMYEEVRREMGYTQAALCESMRLYPPVPTDTKEAAEDDVLPDGTEVRKGTRVAYHPYTMGRMEGLWGEDWGSTGRRGG</sequence>
<evidence type="ECO:0000313" key="5">
    <source>
        <dbReference type="EMBL" id="KAK9117018.1"/>
    </source>
</evidence>
<organism evidence="5 6">
    <name type="scientific">Stephania japonica</name>
    <dbReference type="NCBI Taxonomy" id="461633"/>
    <lineage>
        <taxon>Eukaryota</taxon>
        <taxon>Viridiplantae</taxon>
        <taxon>Streptophyta</taxon>
        <taxon>Embryophyta</taxon>
        <taxon>Tracheophyta</taxon>
        <taxon>Spermatophyta</taxon>
        <taxon>Magnoliopsida</taxon>
        <taxon>Ranunculales</taxon>
        <taxon>Menispermaceae</taxon>
        <taxon>Menispermoideae</taxon>
        <taxon>Cissampelideae</taxon>
        <taxon>Stephania</taxon>
    </lineage>
</organism>
<dbReference type="Gene3D" id="1.10.630.10">
    <property type="entry name" value="Cytochrome P450"/>
    <property type="match status" value="1"/>
</dbReference>
<reference evidence="5 6" key="1">
    <citation type="submission" date="2024-01" db="EMBL/GenBank/DDBJ databases">
        <title>Genome assemblies of Stephania.</title>
        <authorList>
            <person name="Yang L."/>
        </authorList>
    </citation>
    <scope>NUCLEOTIDE SEQUENCE [LARGE SCALE GENOMIC DNA]</scope>
    <source>
        <strain evidence="5">QJT</strain>
        <tissue evidence="5">Leaf</tissue>
    </source>
</reference>
<dbReference type="GO" id="GO:0044550">
    <property type="term" value="P:secondary metabolite biosynthetic process"/>
    <property type="evidence" value="ECO:0007669"/>
    <property type="project" value="UniProtKB-ARBA"/>
</dbReference>
<evidence type="ECO:0000256" key="4">
    <source>
        <dbReference type="ARBA" id="ARBA00023004"/>
    </source>
</evidence>
<gene>
    <name evidence="5" type="ORF">Sjap_015965</name>
</gene>
<protein>
    <recommendedName>
        <fullName evidence="7">Cytochrome P450</fullName>
    </recommendedName>
</protein>
<proteinExistence type="inferred from homology"/>
<evidence type="ECO:0000256" key="3">
    <source>
        <dbReference type="ARBA" id="ARBA00023002"/>
    </source>
</evidence>
<dbReference type="GO" id="GO:0004497">
    <property type="term" value="F:monooxygenase activity"/>
    <property type="evidence" value="ECO:0007669"/>
    <property type="project" value="InterPro"/>
</dbReference>
<evidence type="ECO:0000313" key="6">
    <source>
        <dbReference type="Proteomes" id="UP001417504"/>
    </source>
</evidence>
<dbReference type="AlphaFoldDB" id="A0AAP0IL91"/>
<evidence type="ECO:0008006" key="7">
    <source>
        <dbReference type="Google" id="ProtNLM"/>
    </source>
</evidence>
<dbReference type="GO" id="GO:0020037">
    <property type="term" value="F:heme binding"/>
    <property type="evidence" value="ECO:0007669"/>
    <property type="project" value="InterPro"/>
</dbReference>
<name>A0AAP0IL91_9MAGN</name>
<keyword evidence="6" id="KW-1185">Reference proteome</keyword>
<dbReference type="InterPro" id="IPR001128">
    <property type="entry name" value="Cyt_P450"/>
</dbReference>
<dbReference type="InterPro" id="IPR036396">
    <property type="entry name" value="Cyt_P450_sf"/>
</dbReference>
<dbReference type="GO" id="GO:0016705">
    <property type="term" value="F:oxidoreductase activity, acting on paired donors, with incorporation or reduction of molecular oxygen"/>
    <property type="evidence" value="ECO:0007669"/>
    <property type="project" value="InterPro"/>
</dbReference>
<keyword evidence="4" id="KW-0408">Iron</keyword>
<dbReference type="EMBL" id="JBBNAE010000006">
    <property type="protein sequence ID" value="KAK9117018.1"/>
    <property type="molecule type" value="Genomic_DNA"/>
</dbReference>
<evidence type="ECO:0000256" key="2">
    <source>
        <dbReference type="ARBA" id="ARBA00022723"/>
    </source>
</evidence>
<comment type="similarity">
    <text evidence="1">Belongs to the cytochrome P450 family.</text>
</comment>
<dbReference type="GO" id="GO:0005506">
    <property type="term" value="F:iron ion binding"/>
    <property type="evidence" value="ECO:0007669"/>
    <property type="project" value="InterPro"/>
</dbReference>